<dbReference type="SUPFAM" id="SSF51445">
    <property type="entry name" value="(Trans)glycosidases"/>
    <property type="match status" value="1"/>
</dbReference>
<sequence length="512" mass="57398">MALFYDALEPARKTDQLVRTLQQMEATAFTTVVFSAAWSFTEPEEGRPRIEYINWLLDAACKNTQLKVDLILDMMEAPMWIWQRYPDAAAYDTDGRNYTRPSWFHPLTGDAIRRHLEAVSLHLAQNYPGCAVAIQPVFNNEYEAKYTQEHDAFQDYSPYALAAFREWLRVRSPGGVAMLNARWGTDFRSWDEVRPPVLHNGDNGVDFSARYWDFLKFREDLGSSIYNNACAAVKRGGLQCFHHFPEFFSVLDAIYGASMFKRLAASQHTDFVIMDSNFRTPYGTLMNPHKLRIYVAAAQSYGKPIYFEAAVERFSGLDVLEAGFRNSLMAGGVNLGITNWHTRVEMNASLAAAMRPKVDGSGACKPAELVGLFLHLDSCSMFHGLQWKWARKDPLHDFVEDLAEQLSRDCSTDIAVYIELDRFLADMHTFDRVVFVEPTILYGDKELANYIRVKSELEHMPHEVHHLPTNSTAGVRLVVLQDLPGVGAALGTGTGAAGAGAAGATDGRAHSA</sequence>
<evidence type="ECO:0000313" key="4">
    <source>
        <dbReference type="EMBL" id="KXZ41551.1"/>
    </source>
</evidence>
<reference evidence="5" key="1">
    <citation type="journal article" date="2016" name="Nat. Commun.">
        <title>The Gonium pectorale genome demonstrates co-option of cell cycle regulation during the evolution of multicellularity.</title>
        <authorList>
            <person name="Hanschen E.R."/>
            <person name="Marriage T.N."/>
            <person name="Ferris P.J."/>
            <person name="Hamaji T."/>
            <person name="Toyoda A."/>
            <person name="Fujiyama A."/>
            <person name="Neme R."/>
            <person name="Noguchi H."/>
            <person name="Minakuchi Y."/>
            <person name="Suzuki M."/>
            <person name="Kawai-Toyooka H."/>
            <person name="Smith D.R."/>
            <person name="Sparks H."/>
            <person name="Anderson J."/>
            <person name="Bakaric R."/>
            <person name="Luria V."/>
            <person name="Karger A."/>
            <person name="Kirschner M.W."/>
            <person name="Durand P.M."/>
            <person name="Michod R.E."/>
            <person name="Nozaki H."/>
            <person name="Olson B.J."/>
        </authorList>
    </citation>
    <scope>NUCLEOTIDE SEQUENCE [LARGE SCALE GENOMIC DNA]</scope>
    <source>
        <strain evidence="5">NIES-2863</strain>
    </source>
</reference>
<dbReference type="PANTHER" id="PTHR36447">
    <property type="entry name" value="BETA-GALACTOSIDASE GANA"/>
    <property type="match status" value="1"/>
</dbReference>
<dbReference type="InterPro" id="IPR013529">
    <property type="entry name" value="Glyco_hydro_42_N"/>
</dbReference>
<dbReference type="InterPro" id="IPR003476">
    <property type="entry name" value="Glyco_hydro_42"/>
</dbReference>
<dbReference type="AlphaFoldDB" id="A0A150FVA0"/>
<evidence type="ECO:0000256" key="2">
    <source>
        <dbReference type="ARBA" id="ARBA00023295"/>
    </source>
</evidence>
<dbReference type="Proteomes" id="UP000075714">
    <property type="component" value="Unassembled WGS sequence"/>
</dbReference>
<accession>A0A150FVA0</accession>
<gene>
    <name evidence="4" type="ORF">GPECTOR_399g226</name>
</gene>
<protein>
    <recommendedName>
        <fullName evidence="3">Glycoside hydrolase family 42 N-terminal domain-containing protein</fullName>
    </recommendedName>
</protein>
<evidence type="ECO:0000256" key="1">
    <source>
        <dbReference type="ARBA" id="ARBA00022801"/>
    </source>
</evidence>
<comment type="caution">
    <text evidence="4">The sequence shown here is derived from an EMBL/GenBank/DDBJ whole genome shotgun (WGS) entry which is preliminary data.</text>
</comment>
<keyword evidence="2" id="KW-0326">Glycosidase</keyword>
<dbReference type="GO" id="GO:0004565">
    <property type="term" value="F:beta-galactosidase activity"/>
    <property type="evidence" value="ECO:0007669"/>
    <property type="project" value="InterPro"/>
</dbReference>
<dbReference type="GO" id="GO:0009341">
    <property type="term" value="C:beta-galactosidase complex"/>
    <property type="evidence" value="ECO:0007669"/>
    <property type="project" value="InterPro"/>
</dbReference>
<feature type="domain" description="Glycoside hydrolase family 42 N-terminal" evidence="3">
    <location>
        <begin position="16"/>
        <end position="240"/>
    </location>
</feature>
<dbReference type="GO" id="GO:0005975">
    <property type="term" value="P:carbohydrate metabolic process"/>
    <property type="evidence" value="ECO:0007669"/>
    <property type="project" value="InterPro"/>
</dbReference>
<dbReference type="PANTHER" id="PTHR36447:SF1">
    <property type="entry name" value="BETA-GALACTOSIDASE GANA"/>
    <property type="match status" value="1"/>
</dbReference>
<keyword evidence="5" id="KW-1185">Reference proteome</keyword>
<dbReference type="OrthoDB" id="524207at2759"/>
<dbReference type="Gene3D" id="3.20.20.80">
    <property type="entry name" value="Glycosidases"/>
    <property type="match status" value="1"/>
</dbReference>
<organism evidence="4 5">
    <name type="scientific">Gonium pectorale</name>
    <name type="common">Green alga</name>
    <dbReference type="NCBI Taxonomy" id="33097"/>
    <lineage>
        <taxon>Eukaryota</taxon>
        <taxon>Viridiplantae</taxon>
        <taxon>Chlorophyta</taxon>
        <taxon>core chlorophytes</taxon>
        <taxon>Chlorophyceae</taxon>
        <taxon>CS clade</taxon>
        <taxon>Chlamydomonadales</taxon>
        <taxon>Volvocaceae</taxon>
        <taxon>Gonium</taxon>
    </lineage>
</organism>
<evidence type="ECO:0000259" key="3">
    <source>
        <dbReference type="Pfam" id="PF02449"/>
    </source>
</evidence>
<evidence type="ECO:0000313" key="5">
    <source>
        <dbReference type="Proteomes" id="UP000075714"/>
    </source>
</evidence>
<dbReference type="Pfam" id="PF02449">
    <property type="entry name" value="Glyco_hydro_42"/>
    <property type="match status" value="1"/>
</dbReference>
<dbReference type="InterPro" id="IPR017853">
    <property type="entry name" value="GH"/>
</dbReference>
<proteinExistence type="predicted"/>
<name>A0A150FVA0_GONPE</name>
<dbReference type="EMBL" id="LSYV01000396">
    <property type="protein sequence ID" value="KXZ41551.1"/>
    <property type="molecule type" value="Genomic_DNA"/>
</dbReference>
<keyword evidence="1" id="KW-0378">Hydrolase</keyword>